<evidence type="ECO:0000256" key="12">
    <source>
        <dbReference type="ARBA" id="ARBA00023285"/>
    </source>
</evidence>
<dbReference type="InterPro" id="IPR051224">
    <property type="entry name" value="NiCoT_RcnA"/>
</dbReference>
<evidence type="ECO:0000256" key="8">
    <source>
        <dbReference type="ARBA" id="ARBA00022989"/>
    </source>
</evidence>
<keyword evidence="5" id="KW-1003">Cell membrane</keyword>
<dbReference type="GO" id="GO:0046583">
    <property type="term" value="F:monoatomic cation efflux transmembrane transporter activity"/>
    <property type="evidence" value="ECO:0007669"/>
    <property type="project" value="TreeGrafter"/>
</dbReference>
<reference evidence="14" key="1">
    <citation type="submission" date="2024-06" db="EMBL/GenBank/DDBJ databases">
        <title>Complete genome of Salinicola endophyticus HNIBRBA4755.</title>
        <authorList>
            <person name="Shin S.Y."/>
            <person name="Kang H."/>
            <person name="Song J."/>
        </authorList>
    </citation>
    <scope>NUCLEOTIDE SEQUENCE</scope>
    <source>
        <strain evidence="14">HNIBRBA4755</strain>
    </source>
</reference>
<sequence>MSRLSPWRSVALALGGVLLAAGTIYWLGWWQQAAVQVVLWQRDLYHALTAAITAIDRAPGLTTWSVLLGVSFGYGVFHAAGPGHGKVVLSTYLASQGGAWRRAIVLSALASLLQGLVAIALVAVLVFGLGWLTREAMASVDQAELASFVMVALVGLWLCWRSLRRLWHWHTGPRGASAHAHGHHDAHEPDHDHAAGCGCGHDHHVSPQRAQTWGTAALTVLSIGIRPCSGAVLLLGASALLDQFGKGVVAVLAMSLGTALTVSSLALASVLAREWTQRRLAPLSGQRPWGAWVGLAGGAVILALGLSLTLAQWQQGPAPGAPFLGTPGAAAGSPLLPGAHSAS</sequence>
<accession>A0AB74UHB9</accession>
<dbReference type="RefSeq" id="WP_353981005.1">
    <property type="nucleotide sequence ID" value="NZ_CP159578.1"/>
</dbReference>
<dbReference type="EMBL" id="CP159578">
    <property type="protein sequence ID" value="XCJ80166.1"/>
    <property type="molecule type" value="Genomic_DNA"/>
</dbReference>
<gene>
    <name evidence="14" type="ORF">ABV408_03050</name>
</gene>
<dbReference type="GO" id="GO:0032025">
    <property type="term" value="P:response to cobalt ion"/>
    <property type="evidence" value="ECO:0007669"/>
    <property type="project" value="TreeGrafter"/>
</dbReference>
<dbReference type="GO" id="GO:0006824">
    <property type="term" value="P:cobalt ion transport"/>
    <property type="evidence" value="ECO:0007669"/>
    <property type="project" value="UniProtKB-KW"/>
</dbReference>
<dbReference type="GO" id="GO:0015099">
    <property type="term" value="F:nickel cation transmembrane transporter activity"/>
    <property type="evidence" value="ECO:0007669"/>
    <property type="project" value="UniProtKB-UniRule"/>
</dbReference>
<keyword evidence="12" id="KW-0170">Cobalt</keyword>
<protein>
    <recommendedName>
        <fullName evidence="13">Nickel/cobalt efflux system</fullName>
    </recommendedName>
</protein>
<evidence type="ECO:0000256" key="10">
    <source>
        <dbReference type="ARBA" id="ARBA00023112"/>
    </source>
</evidence>
<evidence type="ECO:0000256" key="11">
    <source>
        <dbReference type="ARBA" id="ARBA00023136"/>
    </source>
</evidence>
<feature type="transmembrane region" description="Helical" evidence="13">
    <location>
        <begin position="103"/>
        <end position="131"/>
    </location>
</feature>
<organism evidence="14">
    <name type="scientific">Salinicola endophyticus</name>
    <dbReference type="NCBI Taxonomy" id="1949083"/>
    <lineage>
        <taxon>Bacteria</taxon>
        <taxon>Pseudomonadati</taxon>
        <taxon>Pseudomonadota</taxon>
        <taxon>Gammaproteobacteria</taxon>
        <taxon>Oceanospirillales</taxon>
        <taxon>Halomonadaceae</taxon>
        <taxon>Salinicola</taxon>
    </lineage>
</organism>
<feature type="transmembrane region" description="Helical" evidence="13">
    <location>
        <begin position="289"/>
        <end position="313"/>
    </location>
</feature>
<evidence type="ECO:0000256" key="5">
    <source>
        <dbReference type="ARBA" id="ARBA00022475"/>
    </source>
</evidence>
<evidence type="ECO:0000256" key="7">
    <source>
        <dbReference type="ARBA" id="ARBA00022692"/>
    </source>
</evidence>
<evidence type="ECO:0000256" key="9">
    <source>
        <dbReference type="ARBA" id="ARBA00023065"/>
    </source>
</evidence>
<dbReference type="GO" id="GO:0005886">
    <property type="term" value="C:plasma membrane"/>
    <property type="evidence" value="ECO:0007669"/>
    <property type="project" value="UniProtKB-SubCell"/>
</dbReference>
<comment type="subcellular location">
    <subcellularLocation>
        <location evidence="2 13">Cell membrane</location>
        <topology evidence="2 13">Multi-pass membrane protein</topology>
    </subcellularLocation>
</comment>
<evidence type="ECO:0000256" key="13">
    <source>
        <dbReference type="RuleBase" id="RU362101"/>
    </source>
</evidence>
<keyword evidence="4 13" id="KW-0813">Transport</keyword>
<keyword evidence="11 13" id="KW-0472">Membrane</keyword>
<keyword evidence="7 13" id="KW-0812">Transmembrane</keyword>
<feature type="transmembrane region" description="Helical" evidence="13">
    <location>
        <begin position="216"/>
        <end position="241"/>
    </location>
</feature>
<dbReference type="AlphaFoldDB" id="A0AB74UHB9"/>
<evidence type="ECO:0000313" key="14">
    <source>
        <dbReference type="EMBL" id="XCJ80166.1"/>
    </source>
</evidence>
<evidence type="ECO:0000256" key="6">
    <source>
        <dbReference type="ARBA" id="ARBA00022596"/>
    </source>
</evidence>
<dbReference type="PANTHER" id="PTHR40659">
    <property type="entry name" value="NICKEL/COBALT EFFLUX SYSTEM RCNA"/>
    <property type="match status" value="1"/>
</dbReference>
<evidence type="ECO:0000256" key="1">
    <source>
        <dbReference type="ARBA" id="ARBA00002510"/>
    </source>
</evidence>
<dbReference type="InterPro" id="IPR011541">
    <property type="entry name" value="Ni/Co_transpt_high_affinity"/>
</dbReference>
<dbReference type="GO" id="GO:0010045">
    <property type="term" value="P:response to nickel cation"/>
    <property type="evidence" value="ECO:0007669"/>
    <property type="project" value="TreeGrafter"/>
</dbReference>
<evidence type="ECO:0000256" key="3">
    <source>
        <dbReference type="ARBA" id="ARBA00022426"/>
    </source>
</evidence>
<keyword evidence="6" id="KW-0533">Nickel</keyword>
<feature type="transmembrane region" description="Helical" evidence="13">
    <location>
        <begin position="247"/>
        <end position="268"/>
    </location>
</feature>
<dbReference type="PANTHER" id="PTHR40659:SF1">
    <property type="entry name" value="NICKEL_COBALT EFFLUX SYSTEM RCNA"/>
    <property type="match status" value="1"/>
</dbReference>
<keyword evidence="9" id="KW-0406">Ion transport</keyword>
<comment type="similarity">
    <text evidence="13">Belongs to the NiCoT transporter (TC 2.A.52) family.</text>
</comment>
<evidence type="ECO:0000256" key="2">
    <source>
        <dbReference type="ARBA" id="ARBA00004651"/>
    </source>
</evidence>
<feature type="transmembrane region" description="Helical" evidence="13">
    <location>
        <begin position="143"/>
        <end position="160"/>
    </location>
</feature>
<name>A0AB74UHB9_9GAMM</name>
<keyword evidence="3" id="KW-0171">Cobalt transport</keyword>
<proteinExistence type="inferred from homology"/>
<feature type="transmembrane region" description="Helical" evidence="13">
    <location>
        <begin position="12"/>
        <end position="30"/>
    </location>
</feature>
<keyword evidence="10" id="KW-0921">Nickel transport</keyword>
<keyword evidence="8 13" id="KW-1133">Transmembrane helix</keyword>
<evidence type="ECO:0000256" key="4">
    <source>
        <dbReference type="ARBA" id="ARBA00022448"/>
    </source>
</evidence>
<feature type="transmembrane region" description="Helical" evidence="13">
    <location>
        <begin position="64"/>
        <end position="82"/>
    </location>
</feature>
<comment type="function">
    <text evidence="1">Efflux system for nickel and cobalt.</text>
</comment>
<dbReference type="Pfam" id="PF03824">
    <property type="entry name" value="NicO"/>
    <property type="match status" value="1"/>
</dbReference>